<gene>
    <name evidence="2" type="ORF">PV04_01144</name>
</gene>
<evidence type="ECO:0000313" key="2">
    <source>
        <dbReference type="EMBL" id="KIW72988.1"/>
    </source>
</evidence>
<accession>A0A0D2FX15</accession>
<protein>
    <submittedName>
        <fullName evidence="2">Uncharacterized protein</fullName>
    </submittedName>
</protein>
<evidence type="ECO:0000256" key="1">
    <source>
        <dbReference type="SAM" id="MobiDB-lite"/>
    </source>
</evidence>
<name>A0A0D2FX15_9EURO</name>
<dbReference type="HOGENOM" id="CLU_075341_0_0_1"/>
<dbReference type="AlphaFoldDB" id="A0A0D2FX15"/>
<organism evidence="2 3">
    <name type="scientific">Phialophora macrospora</name>
    <dbReference type="NCBI Taxonomy" id="1851006"/>
    <lineage>
        <taxon>Eukaryota</taxon>
        <taxon>Fungi</taxon>
        <taxon>Dikarya</taxon>
        <taxon>Ascomycota</taxon>
        <taxon>Pezizomycotina</taxon>
        <taxon>Eurotiomycetes</taxon>
        <taxon>Chaetothyriomycetidae</taxon>
        <taxon>Chaetothyriales</taxon>
        <taxon>Herpotrichiellaceae</taxon>
        <taxon>Phialophora</taxon>
    </lineage>
</organism>
<dbReference type="Proteomes" id="UP000054266">
    <property type="component" value="Unassembled WGS sequence"/>
</dbReference>
<sequence>MSSQGDSIFTHVRSKLRQSRSSVMLTTSTQQQFRNSSWDDIPAEYRPIERAEYRVVNGYYLNRPLPGPPPRPRTTSPAPFHEVRQSLDVGNLRNPTPRTHRTRSAEIAQRRWSGLDDRETELQNKRASANIAIALPPDHLDPPPPYSRYDAPPAIGHAPRPKSQPPPAHTTPYVKPYDPMDYVGVGSQGTPMRRSVDDVPIIAAPEPPTPVSPLNTLDLQYLAMRHLPATENNVTVETLLGHPMLHHR</sequence>
<proteinExistence type="predicted"/>
<evidence type="ECO:0000313" key="3">
    <source>
        <dbReference type="Proteomes" id="UP000054266"/>
    </source>
</evidence>
<keyword evidence="3" id="KW-1185">Reference proteome</keyword>
<feature type="compositionally biased region" description="Polar residues" evidence="1">
    <location>
        <begin position="19"/>
        <end position="30"/>
    </location>
</feature>
<dbReference type="EMBL" id="KN846956">
    <property type="protein sequence ID" value="KIW72988.1"/>
    <property type="molecule type" value="Genomic_DNA"/>
</dbReference>
<reference evidence="2 3" key="1">
    <citation type="submission" date="2015-01" db="EMBL/GenBank/DDBJ databases">
        <title>The Genome Sequence of Capronia semiimmersa CBS27337.</title>
        <authorList>
            <consortium name="The Broad Institute Genomics Platform"/>
            <person name="Cuomo C."/>
            <person name="de Hoog S."/>
            <person name="Gorbushina A."/>
            <person name="Stielow B."/>
            <person name="Teixiera M."/>
            <person name="Abouelleil A."/>
            <person name="Chapman S.B."/>
            <person name="Priest M."/>
            <person name="Young S.K."/>
            <person name="Wortman J."/>
            <person name="Nusbaum C."/>
            <person name="Birren B."/>
        </authorList>
    </citation>
    <scope>NUCLEOTIDE SEQUENCE [LARGE SCALE GENOMIC DNA]</scope>
    <source>
        <strain evidence="2 3">CBS 27337</strain>
    </source>
</reference>
<feature type="region of interest" description="Disordered" evidence="1">
    <location>
        <begin position="1"/>
        <end position="30"/>
    </location>
</feature>